<dbReference type="Proteomes" id="UP001595704">
    <property type="component" value="Unassembled WGS sequence"/>
</dbReference>
<protein>
    <submittedName>
        <fullName evidence="1">XRE family transcriptional regulator</fullName>
    </submittedName>
</protein>
<dbReference type="InterPro" id="IPR010982">
    <property type="entry name" value="Lambda_DNA-bd_dom_sf"/>
</dbReference>
<dbReference type="EMBL" id="JBHRYC010000113">
    <property type="protein sequence ID" value="MFC3640090.1"/>
    <property type="molecule type" value="Genomic_DNA"/>
</dbReference>
<dbReference type="RefSeq" id="WP_191319908.1">
    <property type="nucleotide sequence ID" value="NZ_BNCG01000011.1"/>
</dbReference>
<evidence type="ECO:0000313" key="1">
    <source>
        <dbReference type="EMBL" id="MFC3640090.1"/>
    </source>
</evidence>
<proteinExistence type="predicted"/>
<reference evidence="2" key="1">
    <citation type="journal article" date="2019" name="Int. J. Syst. Evol. Microbiol.">
        <title>The Global Catalogue of Microorganisms (GCM) 10K type strain sequencing project: providing services to taxonomists for standard genome sequencing and annotation.</title>
        <authorList>
            <consortium name="The Broad Institute Genomics Platform"/>
            <consortium name="The Broad Institute Genome Sequencing Center for Infectious Disease"/>
            <person name="Wu L."/>
            <person name="Ma J."/>
        </authorList>
    </citation>
    <scope>NUCLEOTIDE SEQUENCE [LARGE SCALE GENOMIC DNA]</scope>
    <source>
        <strain evidence="2">KCTC 42282</strain>
    </source>
</reference>
<comment type="caution">
    <text evidence="1">The sequence shown here is derived from an EMBL/GenBank/DDBJ whole genome shotgun (WGS) entry which is preliminary data.</text>
</comment>
<organism evidence="1 2">
    <name type="scientific">Camelimonas fluminis</name>
    <dbReference type="NCBI Taxonomy" id="1576911"/>
    <lineage>
        <taxon>Bacteria</taxon>
        <taxon>Pseudomonadati</taxon>
        <taxon>Pseudomonadota</taxon>
        <taxon>Alphaproteobacteria</taxon>
        <taxon>Hyphomicrobiales</taxon>
        <taxon>Chelatococcaceae</taxon>
        <taxon>Camelimonas</taxon>
    </lineage>
</organism>
<evidence type="ECO:0000313" key="2">
    <source>
        <dbReference type="Proteomes" id="UP001595704"/>
    </source>
</evidence>
<sequence>MINETITGAQCAAARALTQTGIATLARRSGMDEGRIRTFEAGSTPPDAPGLLALQKALEDLGAHFIPEDEMGVGVRLRFTQSVSRKISTWENEGGAAGEDDIPG</sequence>
<name>A0ABV7UN31_9HYPH</name>
<gene>
    <name evidence="1" type="ORF">ACFONL_22375</name>
</gene>
<keyword evidence="2" id="KW-1185">Reference proteome</keyword>
<dbReference type="Gene3D" id="1.10.260.40">
    <property type="entry name" value="lambda repressor-like DNA-binding domains"/>
    <property type="match status" value="1"/>
</dbReference>
<accession>A0ABV7UN31</accession>